<dbReference type="OrthoDB" id="285364at2"/>
<organism evidence="2 3">
    <name type="scientific">Actinomadura logoneensis</name>
    <dbReference type="NCBI Taxonomy" id="2293572"/>
    <lineage>
        <taxon>Bacteria</taxon>
        <taxon>Bacillati</taxon>
        <taxon>Actinomycetota</taxon>
        <taxon>Actinomycetes</taxon>
        <taxon>Streptosporangiales</taxon>
        <taxon>Thermomonosporaceae</taxon>
        <taxon>Actinomadura</taxon>
    </lineage>
</organism>
<dbReference type="EMBL" id="QURH01000012">
    <property type="protein sequence ID" value="RFU43488.1"/>
    <property type="molecule type" value="Genomic_DNA"/>
</dbReference>
<keyword evidence="3" id="KW-1185">Reference proteome</keyword>
<dbReference type="RefSeq" id="WP_117355614.1">
    <property type="nucleotide sequence ID" value="NZ_QURH01000012.1"/>
</dbReference>
<evidence type="ECO:0000259" key="1">
    <source>
        <dbReference type="Pfam" id="PF04248"/>
    </source>
</evidence>
<sequence>MSAQDGQRTRVRVEHGDKRVRAYLDGHVVADTLRPVLVWEGTHFLAYYIPVEDVRAELVESGPGRRSPSRGEATSYTVRVGGTEAKDAAIRYLDSPVEELRGLVRLDWDAMDAWFEEDQEVFVHPRSPYHRVEILPSSRHVRVEVDGVTVAESGSPRMLFETGLPVRYYLPKTHVRMDLLEHTDTATGCPYKGTAEYWSVRTGDTVHRDIVWSYPTPLPESRDIAGLVSFYNEKVDIYVDGVLQARP</sequence>
<accession>A0A372JVX2</accession>
<dbReference type="Gene3D" id="2.170.150.40">
    <property type="entry name" value="Domain of unknown function (DUF427)"/>
    <property type="match status" value="2"/>
</dbReference>
<dbReference type="Proteomes" id="UP000261811">
    <property type="component" value="Unassembled WGS sequence"/>
</dbReference>
<dbReference type="InterPro" id="IPR038694">
    <property type="entry name" value="DUF427_sf"/>
</dbReference>
<protein>
    <submittedName>
        <fullName evidence="2">DUF427 domain-containing protein</fullName>
    </submittedName>
</protein>
<dbReference type="AlphaFoldDB" id="A0A372JVX2"/>
<dbReference type="InterPro" id="IPR007361">
    <property type="entry name" value="DUF427"/>
</dbReference>
<gene>
    <name evidence="2" type="ORF">DZF91_00865</name>
</gene>
<proteinExistence type="predicted"/>
<dbReference type="PANTHER" id="PTHR34310">
    <property type="entry name" value="DUF427 DOMAIN PROTEIN (AFU_ORTHOLOGUE AFUA_3G02220)"/>
    <property type="match status" value="1"/>
</dbReference>
<name>A0A372JVX2_9ACTN</name>
<dbReference type="Pfam" id="PF04248">
    <property type="entry name" value="NTP_transf_9"/>
    <property type="match status" value="2"/>
</dbReference>
<comment type="caution">
    <text evidence="2">The sequence shown here is derived from an EMBL/GenBank/DDBJ whole genome shotgun (WGS) entry which is preliminary data.</text>
</comment>
<feature type="domain" description="DUF427" evidence="1">
    <location>
        <begin position="141"/>
        <end position="233"/>
    </location>
</feature>
<evidence type="ECO:0000313" key="2">
    <source>
        <dbReference type="EMBL" id="RFU43488.1"/>
    </source>
</evidence>
<dbReference type="PANTHER" id="PTHR34310:SF9">
    <property type="entry name" value="BLR5716 PROTEIN"/>
    <property type="match status" value="1"/>
</dbReference>
<evidence type="ECO:0000313" key="3">
    <source>
        <dbReference type="Proteomes" id="UP000261811"/>
    </source>
</evidence>
<feature type="domain" description="DUF427" evidence="1">
    <location>
        <begin position="20"/>
        <end position="104"/>
    </location>
</feature>
<reference evidence="2 3" key="1">
    <citation type="submission" date="2018-08" db="EMBL/GenBank/DDBJ databases">
        <title>Actinomadura jelena sp. nov., a novel Actinomycete isolated from soil in Chad.</title>
        <authorList>
            <person name="Shi L."/>
        </authorList>
    </citation>
    <scope>NUCLEOTIDE SEQUENCE [LARGE SCALE GENOMIC DNA]</scope>
    <source>
        <strain evidence="2 3">NEAU-G17</strain>
    </source>
</reference>